<sequence length="67" mass="7750">MPNFIPSSPISEMVVYQVCVCISQSCCDSLSTVNLKHIVVVQLYDQQFKRKILSYGRNINQQKKREN</sequence>
<organism evidence="1">
    <name type="scientific">Rhizophora mucronata</name>
    <name type="common">Asiatic mangrove</name>
    <dbReference type="NCBI Taxonomy" id="61149"/>
    <lineage>
        <taxon>Eukaryota</taxon>
        <taxon>Viridiplantae</taxon>
        <taxon>Streptophyta</taxon>
        <taxon>Embryophyta</taxon>
        <taxon>Tracheophyta</taxon>
        <taxon>Spermatophyta</taxon>
        <taxon>Magnoliopsida</taxon>
        <taxon>eudicotyledons</taxon>
        <taxon>Gunneridae</taxon>
        <taxon>Pentapetalae</taxon>
        <taxon>rosids</taxon>
        <taxon>fabids</taxon>
        <taxon>Malpighiales</taxon>
        <taxon>Rhizophoraceae</taxon>
        <taxon>Rhizophora</taxon>
    </lineage>
</organism>
<proteinExistence type="predicted"/>
<evidence type="ECO:0000313" key="1">
    <source>
        <dbReference type="EMBL" id="MBW95199.1"/>
    </source>
</evidence>
<accession>A0A2P2JP19</accession>
<name>A0A2P2JP19_RHIMU</name>
<dbReference type="EMBL" id="GGEC01014716">
    <property type="protein sequence ID" value="MBW95199.1"/>
    <property type="molecule type" value="Transcribed_RNA"/>
</dbReference>
<protein>
    <submittedName>
        <fullName evidence="1">Uncharacterized protein</fullName>
    </submittedName>
</protein>
<dbReference type="AlphaFoldDB" id="A0A2P2JP19"/>
<reference evidence="1" key="1">
    <citation type="submission" date="2018-02" db="EMBL/GenBank/DDBJ databases">
        <title>Rhizophora mucronata_Transcriptome.</title>
        <authorList>
            <person name="Meera S.P."/>
            <person name="Sreeshan A."/>
            <person name="Augustine A."/>
        </authorList>
    </citation>
    <scope>NUCLEOTIDE SEQUENCE</scope>
    <source>
        <tissue evidence="1">Leaf</tissue>
    </source>
</reference>